<dbReference type="GO" id="GO:0000712">
    <property type="term" value="P:resolution of meiotic recombination intermediates"/>
    <property type="evidence" value="ECO:0007669"/>
    <property type="project" value="TreeGrafter"/>
</dbReference>
<organism evidence="3">
    <name type="scientific">Anthurium amnicola</name>
    <dbReference type="NCBI Taxonomy" id="1678845"/>
    <lineage>
        <taxon>Eukaryota</taxon>
        <taxon>Viridiplantae</taxon>
        <taxon>Streptophyta</taxon>
        <taxon>Embryophyta</taxon>
        <taxon>Tracheophyta</taxon>
        <taxon>Spermatophyta</taxon>
        <taxon>Magnoliopsida</taxon>
        <taxon>Liliopsida</taxon>
        <taxon>Araceae</taxon>
        <taxon>Pothoideae</taxon>
        <taxon>Potheae</taxon>
        <taxon>Anthurium</taxon>
    </lineage>
</organism>
<dbReference type="PANTHER" id="PTHR14790:SF15">
    <property type="entry name" value="RECQ-MEDIATED GENOME INSTABILITY PROTEIN 1"/>
    <property type="match status" value="1"/>
</dbReference>
<dbReference type="InterPro" id="IPR032199">
    <property type="entry name" value="RMI1_C"/>
</dbReference>
<dbReference type="Pfam" id="PF16099">
    <property type="entry name" value="RMI1_C"/>
    <property type="match status" value="1"/>
</dbReference>
<dbReference type="GO" id="GO:0031422">
    <property type="term" value="C:RecQ family helicase-topoisomerase III complex"/>
    <property type="evidence" value="ECO:0007669"/>
    <property type="project" value="TreeGrafter"/>
</dbReference>
<name>A0A1D1YYZ8_9ARAE</name>
<feature type="non-terminal residue" evidence="3">
    <location>
        <position position="1"/>
    </location>
</feature>
<gene>
    <name evidence="3" type="primary">RMI1_2</name>
    <name evidence="3" type="ORF">g.61410</name>
</gene>
<dbReference type="PANTHER" id="PTHR14790">
    <property type="entry name" value="RECQ-MEDIATED GENOME INSTABILITY PROTEIN 1 RMI1"/>
    <property type="match status" value="1"/>
</dbReference>
<feature type="compositionally biased region" description="Basic and acidic residues" evidence="1">
    <location>
        <begin position="56"/>
        <end position="65"/>
    </location>
</feature>
<feature type="domain" description="RecQ-mediated genome instability protein 1 C-terminal OB-fold" evidence="2">
    <location>
        <begin position="152"/>
        <end position="294"/>
    </location>
</feature>
<evidence type="ECO:0000256" key="1">
    <source>
        <dbReference type="SAM" id="MobiDB-lite"/>
    </source>
</evidence>
<feature type="region of interest" description="Disordered" evidence="1">
    <location>
        <begin position="1"/>
        <end position="65"/>
    </location>
</feature>
<reference evidence="3" key="1">
    <citation type="submission" date="2015-07" db="EMBL/GenBank/DDBJ databases">
        <title>Transcriptome Assembly of Anthurium amnicola.</title>
        <authorList>
            <person name="Suzuki J."/>
        </authorList>
    </citation>
    <scope>NUCLEOTIDE SEQUENCE</scope>
</reference>
<proteinExistence type="predicted"/>
<evidence type="ECO:0000313" key="3">
    <source>
        <dbReference type="EMBL" id="JAT59870.1"/>
    </source>
</evidence>
<dbReference type="GO" id="GO:0000724">
    <property type="term" value="P:double-strand break repair via homologous recombination"/>
    <property type="evidence" value="ECO:0007669"/>
    <property type="project" value="TreeGrafter"/>
</dbReference>
<accession>A0A1D1YYZ8</accession>
<dbReference type="AlphaFoldDB" id="A0A1D1YYZ8"/>
<dbReference type="GO" id="GO:0016604">
    <property type="term" value="C:nuclear body"/>
    <property type="evidence" value="ECO:0007669"/>
    <property type="project" value="TreeGrafter"/>
</dbReference>
<dbReference type="EMBL" id="GDJX01008066">
    <property type="protein sequence ID" value="JAT59870.1"/>
    <property type="molecule type" value="Transcribed_RNA"/>
</dbReference>
<evidence type="ECO:0000259" key="2">
    <source>
        <dbReference type="Pfam" id="PF16099"/>
    </source>
</evidence>
<protein>
    <submittedName>
        <fullName evidence="3">RecQ-mediated genome instability protein 1</fullName>
    </submittedName>
</protein>
<dbReference type="GO" id="GO:0000166">
    <property type="term" value="F:nucleotide binding"/>
    <property type="evidence" value="ECO:0007669"/>
    <property type="project" value="InterPro"/>
</dbReference>
<sequence>DGADPMEGTSADPHIVGSNSDQSVAVDTRRTPRQLPAPCTSRSIEDLFGPHTRSSNTEDLHVQQTGCREEFPTPCTRRGSVEQLAVRDTPGSVTNQSAATHSGECYTDESIVAHRRVDPELHVSSNSCLGMDDIDMLEKLKHPLILSGDREVPFTYLASLLAKWAAKEDNLSSIQGKIKCFLTGVKGFQFRQRSTYELRIYVDDGSLISEILVDHRVVEKGIGHSPKEVTAALSSSDKATSSDMREALKRFQLFLTNFEGIMLVEISHDQDIPVALEMNQGYSTSDAWLLLRRLKTFTTSLTPQQ</sequence>